<dbReference type="CDD" id="cd06223">
    <property type="entry name" value="PRTases_typeI"/>
    <property type="match status" value="1"/>
</dbReference>
<dbReference type="Gene3D" id="3.30.1310.20">
    <property type="entry name" value="PRTase-like"/>
    <property type="match status" value="1"/>
</dbReference>
<keyword evidence="3" id="KW-1185">Reference proteome</keyword>
<accession>D7BFC8</accession>
<evidence type="ECO:0000259" key="1">
    <source>
        <dbReference type="Pfam" id="PF00156"/>
    </source>
</evidence>
<dbReference type="AlphaFoldDB" id="D7BFC8"/>
<dbReference type="InterPro" id="IPR000836">
    <property type="entry name" value="PRTase_dom"/>
</dbReference>
<sequence>MARVGWELVRFRDRAQAAQLLAQALRPLGLERPVILGIPRGGVVLADILARALGGTADVVFARKIGAPGHEEFALGAVGEDGSIYLQPYAHRYASEAYLEAEARRQQAVIAERAERYRAVRPKVPLTGRDVVIVDDGIATGSTVEAAIQAVRAEHPRRLVVAIPVAPPEALERLQRQAEVVCLYTPVPFGAVGAFYQDFPQVSDQEVLETLSAWADL</sequence>
<dbReference type="eggNOG" id="COG1926">
    <property type="taxonomic scope" value="Bacteria"/>
</dbReference>
<keyword evidence="2" id="KW-0808">Transferase</keyword>
<dbReference type="InterPro" id="IPR029057">
    <property type="entry name" value="PRTase-like"/>
</dbReference>
<keyword evidence="2" id="KW-0328">Glycosyltransferase</keyword>
<dbReference type="Proteomes" id="UP000001916">
    <property type="component" value="Chromosome"/>
</dbReference>
<proteinExistence type="predicted"/>
<dbReference type="SUPFAM" id="SSF53271">
    <property type="entry name" value="PRTase-like"/>
    <property type="match status" value="1"/>
</dbReference>
<gene>
    <name evidence="2" type="ordered locus">Mesil_1594</name>
</gene>
<dbReference type="Gene3D" id="3.40.50.2020">
    <property type="match status" value="1"/>
</dbReference>
<dbReference type="Pfam" id="PF00156">
    <property type="entry name" value="Pribosyltran"/>
    <property type="match status" value="1"/>
</dbReference>
<dbReference type="STRING" id="526227.Mesil_1594"/>
<reference evidence="2 3" key="1">
    <citation type="journal article" date="2010" name="Stand. Genomic Sci.">
        <title>Complete genome sequence of Meiothermus silvanus type strain (VI-R2).</title>
        <authorList>
            <person name="Sikorski J."/>
            <person name="Tindall B.J."/>
            <person name="Lowry S."/>
            <person name="Lucas S."/>
            <person name="Nolan M."/>
            <person name="Copeland A."/>
            <person name="Glavina Del Rio T."/>
            <person name="Tice H."/>
            <person name="Cheng J.F."/>
            <person name="Han C."/>
            <person name="Pitluck S."/>
            <person name="Liolios K."/>
            <person name="Ivanova N."/>
            <person name="Mavromatis K."/>
            <person name="Mikhailova N."/>
            <person name="Pati A."/>
            <person name="Goodwin L."/>
            <person name="Chen A."/>
            <person name="Palaniappan K."/>
            <person name="Land M."/>
            <person name="Hauser L."/>
            <person name="Chang Y.J."/>
            <person name="Jeffries C.D."/>
            <person name="Rohde M."/>
            <person name="Goker M."/>
            <person name="Woyke T."/>
            <person name="Bristow J."/>
            <person name="Eisen J.A."/>
            <person name="Markowitz V."/>
            <person name="Hugenholtz P."/>
            <person name="Kyrpides N.C."/>
            <person name="Klenk H.P."/>
            <person name="Lapidus A."/>
        </authorList>
    </citation>
    <scope>NUCLEOTIDE SEQUENCE [LARGE SCALE GENOMIC DNA]</scope>
    <source>
        <strain evidence="3">ATCC 700542 / DSM 9946 / VI-R2</strain>
    </source>
</reference>
<dbReference type="EMBL" id="CP002042">
    <property type="protein sequence ID" value="ADH63481.1"/>
    <property type="molecule type" value="Genomic_DNA"/>
</dbReference>
<feature type="domain" description="Phosphoribosyltransferase" evidence="1">
    <location>
        <begin position="17"/>
        <end position="174"/>
    </location>
</feature>
<evidence type="ECO:0000313" key="2">
    <source>
        <dbReference type="EMBL" id="ADH63481.1"/>
    </source>
</evidence>
<dbReference type="HOGENOM" id="CLU_083583_0_0_0"/>
<dbReference type="KEGG" id="msv:Mesil_1594"/>
<evidence type="ECO:0000313" key="3">
    <source>
        <dbReference type="Proteomes" id="UP000001916"/>
    </source>
</evidence>
<organism evidence="2 3">
    <name type="scientific">Allomeiothermus silvanus (strain ATCC 700542 / DSM 9946 / NBRC 106475 / NCIMB 13440 / VI-R2)</name>
    <name type="common">Thermus silvanus</name>
    <dbReference type="NCBI Taxonomy" id="526227"/>
    <lineage>
        <taxon>Bacteria</taxon>
        <taxon>Thermotogati</taxon>
        <taxon>Deinococcota</taxon>
        <taxon>Deinococci</taxon>
        <taxon>Thermales</taxon>
        <taxon>Thermaceae</taxon>
        <taxon>Allomeiothermus</taxon>
    </lineage>
</organism>
<name>D7BFC8_ALLS1</name>
<protein>
    <submittedName>
        <fullName evidence="2">Phosphoribosyltransferase</fullName>
    </submittedName>
</protein>
<dbReference type="GO" id="GO:0016757">
    <property type="term" value="F:glycosyltransferase activity"/>
    <property type="evidence" value="ECO:0007669"/>
    <property type="project" value="UniProtKB-KW"/>
</dbReference>